<dbReference type="AlphaFoldDB" id="A0A9D8PIM5"/>
<sequence length="74" mass="8946">MNTIEDELKKRLIIEDEEFKRLSEEHEEFERQLAQLNSKSFLTPAEEMERKKIQKLKLAGKDRMEMILSSHRKN</sequence>
<dbReference type="Gene3D" id="6.10.280.50">
    <property type="match status" value="1"/>
</dbReference>
<protein>
    <submittedName>
        <fullName evidence="2">DUF465 domain-containing protein</fullName>
    </submittedName>
</protein>
<dbReference type="InterPro" id="IPR007420">
    <property type="entry name" value="DUF465"/>
</dbReference>
<name>A0A9D8PIM5_9DELT</name>
<organism evidence="2 3">
    <name type="scientific">Candidatus Zymogenus saltonus</name>
    <dbReference type="NCBI Taxonomy" id="2844893"/>
    <lineage>
        <taxon>Bacteria</taxon>
        <taxon>Deltaproteobacteria</taxon>
        <taxon>Candidatus Zymogenia</taxon>
        <taxon>Candidatus Zymogeniales</taxon>
        <taxon>Candidatus Zymogenaceae</taxon>
        <taxon>Candidatus Zymogenus</taxon>
    </lineage>
</organism>
<keyword evidence="1" id="KW-0175">Coiled coil</keyword>
<evidence type="ECO:0000256" key="1">
    <source>
        <dbReference type="SAM" id="Coils"/>
    </source>
</evidence>
<dbReference type="EMBL" id="JAFGIX010000003">
    <property type="protein sequence ID" value="MBN1571666.1"/>
    <property type="molecule type" value="Genomic_DNA"/>
</dbReference>
<accession>A0A9D8PIM5</accession>
<dbReference type="Pfam" id="PF04325">
    <property type="entry name" value="DUF465"/>
    <property type="match status" value="1"/>
</dbReference>
<evidence type="ECO:0000313" key="3">
    <source>
        <dbReference type="Proteomes" id="UP000809273"/>
    </source>
</evidence>
<reference evidence="2" key="2">
    <citation type="submission" date="2021-01" db="EMBL/GenBank/DDBJ databases">
        <authorList>
            <person name="Hahn C.R."/>
            <person name="Youssef N.H."/>
            <person name="Elshahed M."/>
        </authorList>
    </citation>
    <scope>NUCLEOTIDE SEQUENCE</scope>
    <source>
        <strain evidence="2">Zod_Metabat.24</strain>
    </source>
</reference>
<gene>
    <name evidence="2" type="ORF">JW984_00545</name>
</gene>
<evidence type="ECO:0000313" key="2">
    <source>
        <dbReference type="EMBL" id="MBN1571666.1"/>
    </source>
</evidence>
<comment type="caution">
    <text evidence="2">The sequence shown here is derived from an EMBL/GenBank/DDBJ whole genome shotgun (WGS) entry which is preliminary data.</text>
</comment>
<dbReference type="InterPro" id="IPR038444">
    <property type="entry name" value="DUF465_sf"/>
</dbReference>
<dbReference type="Proteomes" id="UP000809273">
    <property type="component" value="Unassembled WGS sequence"/>
</dbReference>
<feature type="coiled-coil region" evidence="1">
    <location>
        <begin position="5"/>
        <end position="39"/>
    </location>
</feature>
<reference evidence="2" key="1">
    <citation type="journal article" date="2021" name="Environ. Microbiol.">
        <title>Genomic characterization of three novel Desulfobacterota classes expand the metabolic and phylogenetic diversity of the phylum.</title>
        <authorList>
            <person name="Murphy C.L."/>
            <person name="Biggerstaff J."/>
            <person name="Eichhorn A."/>
            <person name="Ewing E."/>
            <person name="Shahan R."/>
            <person name="Soriano D."/>
            <person name="Stewart S."/>
            <person name="VanMol K."/>
            <person name="Walker R."/>
            <person name="Walters P."/>
            <person name="Elshahed M.S."/>
            <person name="Youssef N.H."/>
        </authorList>
    </citation>
    <scope>NUCLEOTIDE SEQUENCE</scope>
    <source>
        <strain evidence="2">Zod_Metabat.24</strain>
    </source>
</reference>
<proteinExistence type="predicted"/>